<name>A0ABY7MA63_9CHLR</name>
<organism evidence="2 3">
    <name type="scientific">Tepidiforma flava</name>
    <dbReference type="NCBI Taxonomy" id="3004094"/>
    <lineage>
        <taxon>Bacteria</taxon>
        <taxon>Bacillati</taxon>
        <taxon>Chloroflexota</taxon>
        <taxon>Tepidiformia</taxon>
        <taxon>Tepidiformales</taxon>
        <taxon>Tepidiformaceae</taxon>
        <taxon>Tepidiforma</taxon>
    </lineage>
</organism>
<sequence>MPRGEIEAGLLQRGVEPARRGRGCRRCPRPPGPRPRLRRRTRPPRRPRPHPRTLRRGRCCRPARPLRLRPLRSPSAGAATRPPVRFELECWEAYWEAGLRAAAARGDRPAIAGALEALRAIADVREHLLASVQARPAFDLMLLRFPRGTLVSSTEEELPAHA</sequence>
<evidence type="ECO:0000313" key="2">
    <source>
        <dbReference type="EMBL" id="WBL37448.1"/>
    </source>
</evidence>
<feature type="region of interest" description="Disordered" evidence="1">
    <location>
        <begin position="1"/>
        <end position="57"/>
    </location>
</feature>
<protein>
    <recommendedName>
        <fullName evidence="4">DUF309 domain-containing protein</fullName>
    </recommendedName>
</protein>
<dbReference type="EMBL" id="CP115149">
    <property type="protein sequence ID" value="WBL37448.1"/>
    <property type="molecule type" value="Genomic_DNA"/>
</dbReference>
<evidence type="ECO:0008006" key="4">
    <source>
        <dbReference type="Google" id="ProtNLM"/>
    </source>
</evidence>
<evidence type="ECO:0000256" key="1">
    <source>
        <dbReference type="SAM" id="MobiDB-lite"/>
    </source>
</evidence>
<accession>A0ABY7MA63</accession>
<evidence type="ECO:0000313" key="3">
    <source>
        <dbReference type="Proteomes" id="UP001212803"/>
    </source>
</evidence>
<dbReference type="RefSeq" id="WP_270057961.1">
    <property type="nucleotide sequence ID" value="NZ_CP115149.1"/>
</dbReference>
<reference evidence="2 3" key="1">
    <citation type="journal article" date="2023" name="ISME J.">
        <title>Thermophilic Dehalococcoidia with unusual traits shed light on an unexpected past.</title>
        <authorList>
            <person name="Palmer M."/>
            <person name="Covington J.K."/>
            <person name="Zhou E.M."/>
            <person name="Thomas S.C."/>
            <person name="Habib N."/>
            <person name="Seymour C.O."/>
            <person name="Lai D."/>
            <person name="Johnston J."/>
            <person name="Hashimi A."/>
            <person name="Jiao J.Y."/>
            <person name="Muok A.R."/>
            <person name="Liu L."/>
            <person name="Xian W.D."/>
            <person name="Zhi X.Y."/>
            <person name="Li M.M."/>
            <person name="Silva L.P."/>
            <person name="Bowen B.P."/>
            <person name="Louie K."/>
            <person name="Briegel A."/>
            <person name="Pett-Ridge J."/>
            <person name="Weber P.K."/>
            <person name="Tocheva E.I."/>
            <person name="Woyke T."/>
            <person name="Northen T.R."/>
            <person name="Mayali X."/>
            <person name="Li W.J."/>
            <person name="Hedlund B.P."/>
        </authorList>
    </citation>
    <scope>NUCLEOTIDE SEQUENCE [LARGE SCALE GENOMIC DNA]</scope>
    <source>
        <strain evidence="2 3">YIM 72310</strain>
    </source>
</reference>
<dbReference type="Proteomes" id="UP001212803">
    <property type="component" value="Chromosome"/>
</dbReference>
<keyword evidence="3" id="KW-1185">Reference proteome</keyword>
<gene>
    <name evidence="2" type="ORF">O0235_07690</name>
</gene>
<feature type="compositionally biased region" description="Basic residues" evidence="1">
    <location>
        <begin position="35"/>
        <end position="57"/>
    </location>
</feature>
<proteinExistence type="predicted"/>